<dbReference type="RefSeq" id="WP_135154704.1">
    <property type="nucleotide sequence ID" value="NZ_SOMN01000092.1"/>
</dbReference>
<dbReference type="Proteomes" id="UP000297900">
    <property type="component" value="Unassembled WGS sequence"/>
</dbReference>
<sequence>MNTRTLYAIGAEIKKASLKPLPYFSGSGIFVLSDLLLKNRSISTKRSGKGIKRDKGSKIDMCVKCDKVNKIDKIDKIDKAL</sequence>
<keyword evidence="2" id="KW-1185">Reference proteome</keyword>
<name>A0A4Y8LPD1_9BACL</name>
<accession>A0A4Y8LPD1</accession>
<dbReference type="EMBL" id="SOMN01000092">
    <property type="protein sequence ID" value="TFE19168.1"/>
    <property type="molecule type" value="Genomic_DNA"/>
</dbReference>
<gene>
    <name evidence="1" type="ORF">E2980_23720</name>
</gene>
<comment type="caution">
    <text evidence="1">The sequence shown here is derived from an EMBL/GenBank/DDBJ whole genome shotgun (WGS) entry which is preliminary data.</text>
</comment>
<evidence type="ECO:0000313" key="2">
    <source>
        <dbReference type="Proteomes" id="UP000297900"/>
    </source>
</evidence>
<organism evidence="1 2">
    <name type="scientific">Cohnella luojiensis</name>
    <dbReference type="NCBI Taxonomy" id="652876"/>
    <lineage>
        <taxon>Bacteria</taxon>
        <taxon>Bacillati</taxon>
        <taxon>Bacillota</taxon>
        <taxon>Bacilli</taxon>
        <taxon>Bacillales</taxon>
        <taxon>Paenibacillaceae</taxon>
        <taxon>Cohnella</taxon>
    </lineage>
</organism>
<proteinExistence type="predicted"/>
<evidence type="ECO:0000313" key="1">
    <source>
        <dbReference type="EMBL" id="TFE19168.1"/>
    </source>
</evidence>
<reference evidence="1 2" key="1">
    <citation type="submission" date="2019-03" db="EMBL/GenBank/DDBJ databases">
        <title>Cohnella endophytica sp. nov., a novel endophytic bacterium isolated from bark of Sonneratia apetala.</title>
        <authorList>
            <person name="Tuo L."/>
        </authorList>
    </citation>
    <scope>NUCLEOTIDE SEQUENCE [LARGE SCALE GENOMIC DNA]</scope>
    <source>
        <strain evidence="1 2">CCTCC AB 208254</strain>
    </source>
</reference>
<dbReference type="AlphaFoldDB" id="A0A4Y8LPD1"/>
<protein>
    <submittedName>
        <fullName evidence="1">Uncharacterized protein</fullName>
    </submittedName>
</protein>